<sequence length="71" mass="7927">MASGIGMLHVQNLGMMASRQFRRRAVIVLALVGLITWHLHWQRHDPSIEVTQYPLLSKYISGKRGNGGGTN</sequence>
<evidence type="ECO:0000256" key="1">
    <source>
        <dbReference type="SAM" id="Phobius"/>
    </source>
</evidence>
<protein>
    <submittedName>
        <fullName evidence="2">Uncharacterized protein</fullName>
    </submittedName>
</protein>
<dbReference type="AlphaFoldDB" id="A0A101MNY2"/>
<accession>A0A101MNY2</accession>
<comment type="caution">
    <text evidence="2">The sequence shown here is derived from an EMBL/GenBank/DDBJ whole genome shotgun (WGS) entry which is preliminary data.</text>
</comment>
<organism evidence="2 3">
    <name type="scientific">Penicillium freii</name>
    <dbReference type="NCBI Taxonomy" id="48697"/>
    <lineage>
        <taxon>Eukaryota</taxon>
        <taxon>Fungi</taxon>
        <taxon>Dikarya</taxon>
        <taxon>Ascomycota</taxon>
        <taxon>Pezizomycotina</taxon>
        <taxon>Eurotiomycetes</taxon>
        <taxon>Eurotiomycetidae</taxon>
        <taxon>Eurotiales</taxon>
        <taxon>Aspergillaceae</taxon>
        <taxon>Penicillium</taxon>
    </lineage>
</organism>
<keyword evidence="1" id="KW-0472">Membrane</keyword>
<reference evidence="2 3" key="1">
    <citation type="submission" date="2015-10" db="EMBL/GenBank/DDBJ databases">
        <title>Genome sequencing of Penicillium freii.</title>
        <authorList>
            <person name="Nguyen H.D."/>
            <person name="Visagie C.M."/>
            <person name="Seifert K.A."/>
        </authorList>
    </citation>
    <scope>NUCLEOTIDE SEQUENCE [LARGE SCALE GENOMIC DNA]</scope>
    <source>
        <strain evidence="2 3">DAOM 242723</strain>
    </source>
</reference>
<evidence type="ECO:0000313" key="2">
    <source>
        <dbReference type="EMBL" id="KUM64037.1"/>
    </source>
</evidence>
<name>A0A101MNY2_PENFR</name>
<proteinExistence type="predicted"/>
<gene>
    <name evidence="2" type="ORF">ACN42_g3071</name>
</gene>
<feature type="transmembrane region" description="Helical" evidence="1">
    <location>
        <begin position="21"/>
        <end position="39"/>
    </location>
</feature>
<dbReference type="EMBL" id="LLXE01000058">
    <property type="protein sequence ID" value="KUM64037.1"/>
    <property type="molecule type" value="Genomic_DNA"/>
</dbReference>
<keyword evidence="3" id="KW-1185">Reference proteome</keyword>
<keyword evidence="1" id="KW-0812">Transmembrane</keyword>
<evidence type="ECO:0000313" key="3">
    <source>
        <dbReference type="Proteomes" id="UP000055045"/>
    </source>
</evidence>
<dbReference type="Proteomes" id="UP000055045">
    <property type="component" value="Unassembled WGS sequence"/>
</dbReference>
<keyword evidence="1" id="KW-1133">Transmembrane helix</keyword>